<dbReference type="HOGENOM" id="CLU_1776633_0_0_12"/>
<evidence type="ECO:0000313" key="1">
    <source>
        <dbReference type="EMBL" id="EMB24316.1"/>
    </source>
</evidence>
<dbReference type="AlphaFoldDB" id="A0A0F6MSF2"/>
<dbReference type="PATRIC" id="fig|999434.4.peg.416"/>
<accession>A0A0F6MSF2</accession>
<dbReference type="RefSeq" id="WP_002690613.1">
    <property type="nucleotide sequence ID" value="NZ_CM001797.1"/>
</dbReference>
<protein>
    <submittedName>
        <fullName evidence="1">Uncharacterized protein</fullName>
    </submittedName>
</protein>
<sequence length="146" mass="16556">MMYNNSLVKYVGNQYTGGTLDWYFKMQNLNQSNNKSSADQDLLENRVIMGTNNIPQYGPCYVMALFGVAQTRVGKNMTPEQVTTGIDYLIENKIVDMEKGKEYLVKNTVAIINYVLDILGSDEKASALQLGEITIINIDRVDYFQF</sequence>
<dbReference type="EMBL" id="AGDY01000003">
    <property type="protein sequence ID" value="EMB24316.1"/>
    <property type="molecule type" value="Genomic_DNA"/>
</dbReference>
<organism evidence="1">
    <name type="scientific">Treponema denticola OTK</name>
    <dbReference type="NCBI Taxonomy" id="999434"/>
    <lineage>
        <taxon>Bacteria</taxon>
        <taxon>Pseudomonadati</taxon>
        <taxon>Spirochaetota</taxon>
        <taxon>Spirochaetia</taxon>
        <taxon>Spirochaetales</taxon>
        <taxon>Treponemataceae</taxon>
        <taxon>Treponema</taxon>
    </lineage>
</organism>
<dbReference type="Proteomes" id="UP000011701">
    <property type="component" value="Chromosome"/>
</dbReference>
<proteinExistence type="predicted"/>
<gene>
    <name evidence="1" type="ORF">HMPREF9723_00395</name>
</gene>
<name>A0A0F6MSF2_TREDN</name>
<comment type="caution">
    <text evidence="1">The sequence shown here is derived from an EMBL/GenBank/DDBJ whole genome shotgun (WGS) entry which is preliminary data.</text>
</comment>
<reference evidence="1" key="1">
    <citation type="submission" date="2012-01" db="EMBL/GenBank/DDBJ databases">
        <title>The Genome Sequence of Treponema denticola OTK.</title>
        <authorList>
            <consortium name="The Broad Institute Genome Sequencing Platform"/>
            <person name="Earl A."/>
            <person name="Ward D."/>
            <person name="Feldgarden M."/>
            <person name="Gevers D."/>
            <person name="Blanton J.M."/>
            <person name="Fenno C.J."/>
            <person name="Baranova O.V."/>
            <person name="Mathney J."/>
            <person name="Dewhirst F.E."/>
            <person name="Izard J."/>
            <person name="Young S.K."/>
            <person name="Zeng Q."/>
            <person name="Gargeya S."/>
            <person name="Fitzgerald M."/>
            <person name="Haas B."/>
            <person name="Abouelleil A."/>
            <person name="Alvarado L."/>
            <person name="Arachchi H.M."/>
            <person name="Berlin A."/>
            <person name="Chapman S.B."/>
            <person name="Gearin G."/>
            <person name="Goldberg J."/>
            <person name="Griggs A."/>
            <person name="Gujja S."/>
            <person name="Hansen M."/>
            <person name="Heiman D."/>
            <person name="Howarth C."/>
            <person name="Larimer J."/>
            <person name="Lui A."/>
            <person name="MacDonald P.J.P."/>
            <person name="McCowen C."/>
            <person name="Montmayeur A."/>
            <person name="Murphy C."/>
            <person name="Neiman D."/>
            <person name="Pearson M."/>
            <person name="Priest M."/>
            <person name="Roberts A."/>
            <person name="Saif S."/>
            <person name="Shea T."/>
            <person name="Sisk P."/>
            <person name="Stolte C."/>
            <person name="Sykes S."/>
            <person name="Wortman J."/>
            <person name="Nusbaum C."/>
            <person name="Birren B."/>
        </authorList>
    </citation>
    <scope>NUCLEOTIDE SEQUENCE [LARGE SCALE GENOMIC DNA]</scope>
    <source>
        <strain evidence="1">OTK</strain>
    </source>
</reference>